<reference evidence="3" key="1">
    <citation type="submission" date="2023-07" db="EMBL/GenBank/DDBJ databases">
        <authorList>
            <consortium name="CYATHOMIX"/>
        </authorList>
    </citation>
    <scope>NUCLEOTIDE SEQUENCE</scope>
    <source>
        <strain evidence="3">N/A</strain>
    </source>
</reference>
<sequence>MGAVSNIFFSFFLALNIECANGQYLEKPYQQQQPFKKGAAFPDEEILSHPLPELNMDDFLSDSEDDRRPKRPRFTKKDVLIEQIFLCQMTNKIFRKLMQNNSSGKLNMEDFVLSSQQPV</sequence>
<feature type="signal peptide" evidence="2">
    <location>
        <begin position="1"/>
        <end position="22"/>
    </location>
</feature>
<keyword evidence="4" id="KW-1185">Reference proteome</keyword>
<protein>
    <submittedName>
        <fullName evidence="3">Uncharacterized protein</fullName>
    </submittedName>
</protein>
<evidence type="ECO:0000313" key="4">
    <source>
        <dbReference type="Proteomes" id="UP001176961"/>
    </source>
</evidence>
<dbReference type="EMBL" id="CATQJL010000001">
    <property type="protein sequence ID" value="CAJ0588867.1"/>
    <property type="molecule type" value="Genomic_DNA"/>
</dbReference>
<evidence type="ECO:0000313" key="3">
    <source>
        <dbReference type="EMBL" id="CAJ0588867.1"/>
    </source>
</evidence>
<evidence type="ECO:0000256" key="2">
    <source>
        <dbReference type="SAM" id="SignalP"/>
    </source>
</evidence>
<accession>A0AA36DJM2</accession>
<name>A0AA36DJM2_CYLNA</name>
<feature type="compositionally biased region" description="Acidic residues" evidence="1">
    <location>
        <begin position="55"/>
        <end position="64"/>
    </location>
</feature>
<feature type="chain" id="PRO_5041393324" evidence="2">
    <location>
        <begin position="23"/>
        <end position="119"/>
    </location>
</feature>
<feature type="region of interest" description="Disordered" evidence="1">
    <location>
        <begin position="54"/>
        <end position="73"/>
    </location>
</feature>
<organism evidence="3 4">
    <name type="scientific">Cylicocyclus nassatus</name>
    <name type="common">Nematode worm</name>
    <dbReference type="NCBI Taxonomy" id="53992"/>
    <lineage>
        <taxon>Eukaryota</taxon>
        <taxon>Metazoa</taxon>
        <taxon>Ecdysozoa</taxon>
        <taxon>Nematoda</taxon>
        <taxon>Chromadorea</taxon>
        <taxon>Rhabditida</taxon>
        <taxon>Rhabditina</taxon>
        <taxon>Rhabditomorpha</taxon>
        <taxon>Strongyloidea</taxon>
        <taxon>Strongylidae</taxon>
        <taxon>Cylicocyclus</taxon>
    </lineage>
</organism>
<dbReference type="AlphaFoldDB" id="A0AA36DJM2"/>
<keyword evidence="2" id="KW-0732">Signal</keyword>
<proteinExistence type="predicted"/>
<evidence type="ECO:0000256" key="1">
    <source>
        <dbReference type="SAM" id="MobiDB-lite"/>
    </source>
</evidence>
<gene>
    <name evidence="3" type="ORF">CYNAS_LOCUS850</name>
</gene>
<comment type="caution">
    <text evidence="3">The sequence shown here is derived from an EMBL/GenBank/DDBJ whole genome shotgun (WGS) entry which is preliminary data.</text>
</comment>
<dbReference type="Proteomes" id="UP001176961">
    <property type="component" value="Unassembled WGS sequence"/>
</dbReference>